<gene>
    <name evidence="1" type="ORF">EDEG_03728</name>
</gene>
<dbReference type="Proteomes" id="UP000003163">
    <property type="component" value="Unassembled WGS sequence"/>
</dbReference>
<dbReference type="Gene3D" id="1.10.472.10">
    <property type="entry name" value="Cyclin-like"/>
    <property type="match status" value="1"/>
</dbReference>
<proteinExistence type="predicted"/>
<dbReference type="InParanoid" id="J9DK57"/>
<comment type="caution">
    <text evidence="1">The sequence shown here is derived from an EMBL/GenBank/DDBJ whole genome shotgun (WGS) entry which is preliminary data.</text>
</comment>
<reference evidence="2" key="2">
    <citation type="submission" date="2015-07" db="EMBL/GenBank/DDBJ databases">
        <title>Contrasting host-pathogen interactions and genome evolution in two generalist and specialist microsporidian pathogens of mosquitoes.</title>
        <authorList>
            <consortium name="The Broad Institute Genomics Platform"/>
            <consortium name="The Broad Institute Genome Sequencing Center for Infectious Disease"/>
            <person name="Cuomo C.A."/>
            <person name="Sanscrainte N.D."/>
            <person name="Goldberg J.M."/>
            <person name="Heiman D."/>
            <person name="Young S."/>
            <person name="Zeng Q."/>
            <person name="Becnel J.J."/>
            <person name="Birren B.W."/>
        </authorList>
    </citation>
    <scope>NUCLEOTIDE SEQUENCE [LARGE SCALE GENOMIC DNA]</scope>
    <source>
        <strain evidence="2">USNM 41457</strain>
    </source>
</reference>
<accession>J9DK57</accession>
<dbReference type="AlphaFoldDB" id="J9DK57"/>
<dbReference type="VEuPathDB" id="MicrosporidiaDB:EDEG_03728"/>
<name>J9DK57_EDHAE</name>
<reference evidence="1 2" key="1">
    <citation type="submission" date="2011-08" db="EMBL/GenBank/DDBJ databases">
        <authorList>
            <person name="Liu Z.J."/>
            <person name="Shi F.L."/>
            <person name="Lu J.Q."/>
            <person name="Li M."/>
            <person name="Wang Z.L."/>
        </authorList>
    </citation>
    <scope>NUCLEOTIDE SEQUENCE [LARGE SCALE GENOMIC DNA]</scope>
    <source>
        <strain evidence="1 2">USNM 41457</strain>
    </source>
</reference>
<dbReference type="HOGENOM" id="CLU_120586_0_0_1"/>
<sequence>MSEERFKNYYKNAKHGNEIIKILCIKLKLHKKTLTTAQIIFNYIFSKLQCTYQEQVFISLLLSAKIEENHVNFSELLMLTNEYSDPYKPIIKEKTTSLESLTMKILHFELDFESCYGFLLKVCNTLKLKDIKQLWQMLDHIHECELVNDIAYIDGKYDPKLVVLSMFNEKSLRKIEHELFVRFDRFLLDETYFHFFSRI</sequence>
<dbReference type="OMA" id="HIHECEL"/>
<dbReference type="InterPro" id="IPR036915">
    <property type="entry name" value="Cyclin-like_sf"/>
</dbReference>
<evidence type="ECO:0000313" key="2">
    <source>
        <dbReference type="Proteomes" id="UP000003163"/>
    </source>
</evidence>
<protein>
    <recommendedName>
        <fullName evidence="3">Cyclin N-terminal domain-containing protein</fullName>
    </recommendedName>
</protein>
<keyword evidence="2" id="KW-1185">Reference proteome</keyword>
<dbReference type="EMBL" id="AFBI03000115">
    <property type="protein sequence ID" value="EJW01747.1"/>
    <property type="molecule type" value="Genomic_DNA"/>
</dbReference>
<evidence type="ECO:0008006" key="3">
    <source>
        <dbReference type="Google" id="ProtNLM"/>
    </source>
</evidence>
<organism evidence="1 2">
    <name type="scientific">Edhazardia aedis (strain USNM 41457)</name>
    <name type="common">Microsporidian parasite</name>
    <dbReference type="NCBI Taxonomy" id="1003232"/>
    <lineage>
        <taxon>Eukaryota</taxon>
        <taxon>Fungi</taxon>
        <taxon>Fungi incertae sedis</taxon>
        <taxon>Microsporidia</taxon>
        <taxon>Edhazardia</taxon>
    </lineage>
</organism>
<dbReference type="SUPFAM" id="SSF47954">
    <property type="entry name" value="Cyclin-like"/>
    <property type="match status" value="1"/>
</dbReference>
<evidence type="ECO:0000313" key="1">
    <source>
        <dbReference type="EMBL" id="EJW01747.1"/>
    </source>
</evidence>